<proteinExistence type="predicted"/>
<reference evidence="1" key="1">
    <citation type="journal article" date="2020" name="Stud. Mycol.">
        <title>101 Dothideomycetes genomes: a test case for predicting lifestyles and emergence of pathogens.</title>
        <authorList>
            <person name="Haridas S."/>
            <person name="Albert R."/>
            <person name="Binder M."/>
            <person name="Bloem J."/>
            <person name="Labutti K."/>
            <person name="Salamov A."/>
            <person name="Andreopoulos B."/>
            <person name="Baker S."/>
            <person name="Barry K."/>
            <person name="Bills G."/>
            <person name="Bluhm B."/>
            <person name="Cannon C."/>
            <person name="Castanera R."/>
            <person name="Culley D."/>
            <person name="Daum C."/>
            <person name="Ezra D."/>
            <person name="Gonzalez J."/>
            <person name="Henrissat B."/>
            <person name="Kuo A."/>
            <person name="Liang C."/>
            <person name="Lipzen A."/>
            <person name="Lutzoni F."/>
            <person name="Magnuson J."/>
            <person name="Mondo S."/>
            <person name="Nolan M."/>
            <person name="Ohm R."/>
            <person name="Pangilinan J."/>
            <person name="Park H.-J."/>
            <person name="Ramirez L."/>
            <person name="Alfaro M."/>
            <person name="Sun H."/>
            <person name="Tritt A."/>
            <person name="Yoshinaga Y."/>
            <person name="Zwiers L.-H."/>
            <person name="Turgeon B."/>
            <person name="Goodwin S."/>
            <person name="Spatafora J."/>
            <person name="Crous P."/>
            <person name="Grigoriev I."/>
        </authorList>
    </citation>
    <scope>NUCLEOTIDE SEQUENCE</scope>
    <source>
        <strain evidence="1">CBS 123094</strain>
    </source>
</reference>
<name>A0A6A5WH53_9PLEO</name>
<keyword evidence="2" id="KW-1185">Reference proteome</keyword>
<dbReference type="EMBL" id="ML977618">
    <property type="protein sequence ID" value="KAF1997006.1"/>
    <property type="molecule type" value="Genomic_DNA"/>
</dbReference>
<evidence type="ECO:0000313" key="2">
    <source>
        <dbReference type="Proteomes" id="UP000799779"/>
    </source>
</evidence>
<protein>
    <submittedName>
        <fullName evidence="1">Uncharacterized protein</fullName>
    </submittedName>
</protein>
<organism evidence="1 2">
    <name type="scientific">Amniculicola lignicola CBS 123094</name>
    <dbReference type="NCBI Taxonomy" id="1392246"/>
    <lineage>
        <taxon>Eukaryota</taxon>
        <taxon>Fungi</taxon>
        <taxon>Dikarya</taxon>
        <taxon>Ascomycota</taxon>
        <taxon>Pezizomycotina</taxon>
        <taxon>Dothideomycetes</taxon>
        <taxon>Pleosporomycetidae</taxon>
        <taxon>Pleosporales</taxon>
        <taxon>Amniculicolaceae</taxon>
        <taxon>Amniculicola</taxon>
    </lineage>
</organism>
<sequence>AFPKLRKSLFDIYFFRLYLNASWCTKFSTIYSTGTITLAAMASSDNSFTYQVHTRETIRASLFLLDTYCRQSHNTNYGTVELHDGSMQDVHFHHADQARTYLSDPAQHWPLISKLESPIGTTFQAIVQLACRLLYDQIRGGDIVHGQHCYLLFYVRPVPVFRHEDMEFCRDGLVHNDEGLGLKQLNTADCVLKESLSLRLFEETIKDIDQKCAEFEKEDIFSKCEPPEHFDVQSKVQVEIEDDFQEYEDTDEVDLDEINQRLQELIIQGSEALKSEASISDEELSMIQYTPSATSTTPSIGFSSVNSSEFREYRYQP</sequence>
<evidence type="ECO:0000313" key="1">
    <source>
        <dbReference type="EMBL" id="KAF1997006.1"/>
    </source>
</evidence>
<gene>
    <name evidence="1" type="ORF">P154DRAFT_607188</name>
</gene>
<feature type="non-terminal residue" evidence="1">
    <location>
        <position position="1"/>
    </location>
</feature>
<dbReference type="AlphaFoldDB" id="A0A6A5WH53"/>
<dbReference type="Proteomes" id="UP000799779">
    <property type="component" value="Unassembled WGS sequence"/>
</dbReference>
<accession>A0A6A5WH53</accession>